<evidence type="ECO:0000256" key="1">
    <source>
        <dbReference type="ARBA" id="ARBA00001152"/>
    </source>
</evidence>
<dbReference type="InterPro" id="IPR008964">
    <property type="entry name" value="Invasin/intimin_cell_adhesion"/>
</dbReference>
<dbReference type="GO" id="GO:0046527">
    <property type="term" value="F:glucosyltransferase activity"/>
    <property type="evidence" value="ECO:0007669"/>
    <property type="project" value="InterPro"/>
</dbReference>
<dbReference type="GO" id="GO:0009250">
    <property type="term" value="P:glucan biosynthetic process"/>
    <property type="evidence" value="ECO:0007669"/>
    <property type="project" value="InterPro"/>
</dbReference>
<evidence type="ECO:0000256" key="3">
    <source>
        <dbReference type="ARBA" id="ARBA00012592"/>
    </source>
</evidence>
<dbReference type="EC" id="2.4.1.5" evidence="3"/>
<comment type="catalytic activity">
    <reaction evidence="1">
        <text>[(1-&gt;6)-alpha-D-glucosyl](n) + sucrose = [(1-&gt;6)-alpha-D-glucosyl](n+1) + D-fructose</text>
        <dbReference type="Rhea" id="RHEA:18825"/>
        <dbReference type="Rhea" id="RHEA-COMP:11144"/>
        <dbReference type="Rhea" id="RHEA-COMP:11145"/>
        <dbReference type="ChEBI" id="CHEBI:17992"/>
        <dbReference type="ChEBI" id="CHEBI:18269"/>
        <dbReference type="ChEBI" id="CHEBI:37721"/>
        <dbReference type="EC" id="2.4.1.5"/>
    </reaction>
</comment>
<dbReference type="SUPFAM" id="SSF51445">
    <property type="entry name" value="(Trans)glycosidases"/>
    <property type="match status" value="1"/>
</dbReference>
<dbReference type="Gene3D" id="3.20.20.470">
    <property type="entry name" value="Glucansucrase"/>
    <property type="match status" value="2"/>
</dbReference>
<feature type="domain" description="BIG2" evidence="6">
    <location>
        <begin position="729"/>
        <end position="804"/>
    </location>
</feature>
<dbReference type="AlphaFoldDB" id="A0A653I9P7"/>
<dbReference type="EMBL" id="CABWKQ010000019">
    <property type="protein sequence ID" value="VWX35634.1"/>
    <property type="molecule type" value="Genomic_DNA"/>
</dbReference>
<organism evidence="8 9">
    <name type="scientific">Exiguobacterium oxidotolerans</name>
    <dbReference type="NCBI Taxonomy" id="223958"/>
    <lineage>
        <taxon>Bacteria</taxon>
        <taxon>Bacillati</taxon>
        <taxon>Bacillota</taxon>
        <taxon>Bacilli</taxon>
        <taxon>Bacillales</taxon>
        <taxon>Bacillales Family XII. Incertae Sedis</taxon>
        <taxon>Exiguobacterium</taxon>
    </lineage>
</organism>
<dbReference type="InterPro" id="IPR006047">
    <property type="entry name" value="GH13_cat_dom"/>
</dbReference>
<name>A0A653I9P7_9BACL</name>
<feature type="domain" description="BIG2" evidence="6">
    <location>
        <begin position="811"/>
        <end position="886"/>
    </location>
</feature>
<dbReference type="InterPro" id="IPR003343">
    <property type="entry name" value="Big_2"/>
</dbReference>
<evidence type="ECO:0000256" key="5">
    <source>
        <dbReference type="SAM" id="SignalP"/>
    </source>
</evidence>
<evidence type="ECO:0000256" key="4">
    <source>
        <dbReference type="ARBA" id="ARBA00022679"/>
    </source>
</evidence>
<feature type="domain" description="Glycosyl hydrolase family 13 catalytic" evidence="7">
    <location>
        <begin position="40"/>
        <end position="619"/>
    </location>
</feature>
<accession>A0A653I9P7</accession>
<proteinExistence type="inferred from homology"/>
<dbReference type="SMART" id="SM00635">
    <property type="entry name" value="BID_2"/>
    <property type="match status" value="2"/>
</dbReference>
<dbReference type="RefSeq" id="WP_159173340.1">
    <property type="nucleotide sequence ID" value="NZ_LR732312.1"/>
</dbReference>
<sequence>MNKTTKVSAGLLATVVATSGLGLAPQQVNAYTSGEKLDNHVIFQSFSLYQPYDSNMYRTLAKKGELLNSWGVTDVWMPPAYRSFDMARYMEGYAISDRYDFGEFPQGPNGAVATKYGKASQLEMMVDMLHDDNIKVQMDLVPNQMLGLNQREAVYVRRANTSGEPFTNPYTGSETTKTLATPYLAYTKGGGMGQAKYGYIKEWNKSYLNGTSLQGQGTGRVMTDKDGKPYRYFGKDDAKNYLPEWLLEAAKTQNLNVIDTYLAADGWYEVSPENWKPMLSQYAKDPGYLDYMKEHGFATKEALLSSTDNGTIAKLTEDYMKTQATYGYGTEERSYQNDNSGIDIEDQFLFVDASGNPLQPYNKTIENNDEFLLGVDLANSNPEVIKEQKNWMKWMLETYKFDGFRIDAASHYDTAILKAEAEVAKAHFGANEHLSYIESYKEAQNTYMKANNNEQLVMDADLYFTLRNALGKATSTRWLSDLAKVSTVNREGDGTKNAQANWSFVNNHDQEKNRVNQIMLDLYGIKTGTQYAKGEEPKSFEKMYDKETEQKALAIYNAELASPTKKYSVNNVVAQYAYLLTNKDTVPTVYYGDLYQTDASYMTKKTPYYDEITNLLKVRKQYAYGAQKVAYHTANTSKYAGKHLISSVRLGKDRNTGVATIIGKKSTLNTTVNVDMGKVHANQVFVDASGVSNTKLVTDKNGILTVPVKGIKTAEVDGYVGVFVPQTETAPSATIAKTDVYQGKAVNLKTTLKHTSTPVASTSYQVADTSKATVDSKGRLTGKATGKTTVTAHVTLTDGFVLTTTLPIETKANSVTLKATKVTLKKNQTTRILTASATDQMKSVQYTSANKKVAQVSSRGNVRAIKTGKTTIRVTYTTTGNYQVVKTFTVTVK</sequence>
<feature type="signal peptide" evidence="5">
    <location>
        <begin position="1"/>
        <end position="30"/>
    </location>
</feature>
<protein>
    <recommendedName>
        <fullName evidence="3">dextransucrase</fullName>
        <ecNumber evidence="3">2.4.1.5</ecNumber>
    </recommendedName>
</protein>
<keyword evidence="4" id="KW-0808">Transferase</keyword>
<dbReference type="GO" id="GO:0047849">
    <property type="term" value="F:dextransucrase activity"/>
    <property type="evidence" value="ECO:0007669"/>
    <property type="project" value="UniProtKB-EC"/>
</dbReference>
<evidence type="ECO:0000313" key="9">
    <source>
        <dbReference type="Proteomes" id="UP000439752"/>
    </source>
</evidence>
<dbReference type="Gene3D" id="2.60.40.1080">
    <property type="match status" value="2"/>
</dbReference>
<dbReference type="Pfam" id="PF02368">
    <property type="entry name" value="Big_2"/>
    <property type="match status" value="2"/>
</dbReference>
<dbReference type="PANTHER" id="PTHR43447">
    <property type="entry name" value="ALPHA-AMYLASE"/>
    <property type="match status" value="1"/>
</dbReference>
<evidence type="ECO:0000313" key="8">
    <source>
        <dbReference type="EMBL" id="VWX35634.1"/>
    </source>
</evidence>
<dbReference type="Proteomes" id="UP000439752">
    <property type="component" value="Unassembled WGS sequence"/>
</dbReference>
<reference evidence="8 9" key="1">
    <citation type="submission" date="2019-10" db="EMBL/GenBank/DDBJ databases">
        <authorList>
            <person name="Karimi E."/>
        </authorList>
    </citation>
    <scope>NUCLEOTIDE SEQUENCE [LARGE SCALE GENOMIC DNA]</scope>
    <source>
        <strain evidence="8">Exiguobacterium sp. 9Y</strain>
    </source>
</reference>
<gene>
    <name evidence="8" type="ORF">EXIGUO9Y_260065</name>
</gene>
<keyword evidence="5" id="KW-0732">Signal</keyword>
<evidence type="ECO:0000259" key="6">
    <source>
        <dbReference type="SMART" id="SM00635"/>
    </source>
</evidence>
<keyword evidence="9" id="KW-1185">Reference proteome</keyword>
<dbReference type="Pfam" id="PF02324">
    <property type="entry name" value="Glyco_hydro_70"/>
    <property type="match status" value="2"/>
</dbReference>
<evidence type="ECO:0000256" key="2">
    <source>
        <dbReference type="ARBA" id="ARBA00009247"/>
    </source>
</evidence>
<comment type="similarity">
    <text evidence="2">Belongs to the glycosyl hydrolase 70 family.</text>
</comment>
<dbReference type="InterPro" id="IPR017853">
    <property type="entry name" value="GH"/>
</dbReference>
<dbReference type="InterPro" id="IPR003318">
    <property type="entry name" value="Glyco_hydro70cat"/>
</dbReference>
<dbReference type="SMART" id="SM00642">
    <property type="entry name" value="Aamy"/>
    <property type="match status" value="1"/>
</dbReference>
<evidence type="ECO:0000259" key="7">
    <source>
        <dbReference type="SMART" id="SM00642"/>
    </source>
</evidence>
<dbReference type="SUPFAM" id="SSF49373">
    <property type="entry name" value="Invasin/intimin cell-adhesion fragments"/>
    <property type="match status" value="1"/>
</dbReference>
<feature type="chain" id="PRO_5024833667" description="dextransucrase" evidence="5">
    <location>
        <begin position="31"/>
        <end position="893"/>
    </location>
</feature>